<dbReference type="Proteomes" id="UP001632037">
    <property type="component" value="Unassembled WGS sequence"/>
</dbReference>
<gene>
    <name evidence="1" type="ORF">V7S43_000295</name>
</gene>
<evidence type="ECO:0000313" key="1">
    <source>
        <dbReference type="EMBL" id="KAL3674339.1"/>
    </source>
</evidence>
<organism evidence="1 2">
    <name type="scientific">Phytophthora oleae</name>
    <dbReference type="NCBI Taxonomy" id="2107226"/>
    <lineage>
        <taxon>Eukaryota</taxon>
        <taxon>Sar</taxon>
        <taxon>Stramenopiles</taxon>
        <taxon>Oomycota</taxon>
        <taxon>Peronosporomycetes</taxon>
        <taxon>Peronosporales</taxon>
        <taxon>Peronosporaceae</taxon>
        <taxon>Phytophthora</taxon>
    </lineage>
</organism>
<proteinExistence type="predicted"/>
<evidence type="ECO:0000313" key="2">
    <source>
        <dbReference type="Proteomes" id="UP001632037"/>
    </source>
</evidence>
<accession>A0ABD3G795</accession>
<dbReference type="EMBL" id="JBIMZQ010000001">
    <property type="protein sequence ID" value="KAL3674339.1"/>
    <property type="molecule type" value="Genomic_DNA"/>
</dbReference>
<dbReference type="AlphaFoldDB" id="A0ABD3G795"/>
<protein>
    <submittedName>
        <fullName evidence="1">Uncharacterized protein</fullName>
    </submittedName>
</protein>
<comment type="caution">
    <text evidence="1">The sequence shown here is derived from an EMBL/GenBank/DDBJ whole genome shotgun (WGS) entry which is preliminary data.</text>
</comment>
<name>A0ABD3G795_9STRA</name>
<reference evidence="1 2" key="1">
    <citation type="submission" date="2024-09" db="EMBL/GenBank/DDBJ databases">
        <title>Genome sequencing and assembly of Phytophthora oleae, isolate VK10A, causative agent of rot of olive drupes.</title>
        <authorList>
            <person name="Conti Taguali S."/>
            <person name="Riolo M."/>
            <person name="La Spada F."/>
            <person name="Cacciola S.O."/>
            <person name="Dionisio G."/>
        </authorList>
    </citation>
    <scope>NUCLEOTIDE SEQUENCE [LARGE SCALE GENOMIC DNA]</scope>
    <source>
        <strain evidence="1 2">VK10A</strain>
    </source>
</reference>
<sequence>MFPGSVEENQSIGNRRKVEVFVKVIDEQSKGRVFSRLTEGSTKTDDPLVMKTFVYVEDPETFCFCLRWKHEDNNERWRSFFDMTPTVD</sequence>
<keyword evidence="2" id="KW-1185">Reference proteome</keyword>